<dbReference type="GO" id="GO:0052717">
    <property type="term" value="F:tRNA-specific adenosine-34 deaminase activity"/>
    <property type="evidence" value="ECO:0007669"/>
    <property type="project" value="UniProtKB-EC"/>
</dbReference>
<dbReference type="Proteomes" id="UP001556617">
    <property type="component" value="Unassembled WGS sequence"/>
</dbReference>
<dbReference type="InterPro" id="IPR002125">
    <property type="entry name" value="CMP_dCMP_dom"/>
</dbReference>
<comment type="caution">
    <text evidence="10">The sequence shown here is derived from an EMBL/GenBank/DDBJ whole genome shotgun (WGS) entry which is preliminary data.</text>
</comment>
<accession>A0ABV3S6A6</accession>
<evidence type="ECO:0000313" key="10">
    <source>
        <dbReference type="EMBL" id="MEX0381374.1"/>
    </source>
</evidence>
<evidence type="ECO:0000256" key="4">
    <source>
        <dbReference type="ARBA" id="ARBA00022723"/>
    </source>
</evidence>
<comment type="catalytic activity">
    <reaction evidence="7 8">
        <text>adenosine(34) in tRNA + H2O + H(+) = inosine(34) in tRNA + NH4(+)</text>
        <dbReference type="Rhea" id="RHEA:43168"/>
        <dbReference type="Rhea" id="RHEA-COMP:10373"/>
        <dbReference type="Rhea" id="RHEA-COMP:10374"/>
        <dbReference type="ChEBI" id="CHEBI:15377"/>
        <dbReference type="ChEBI" id="CHEBI:15378"/>
        <dbReference type="ChEBI" id="CHEBI:28938"/>
        <dbReference type="ChEBI" id="CHEBI:74411"/>
        <dbReference type="ChEBI" id="CHEBI:82852"/>
        <dbReference type="EC" id="3.5.4.33"/>
    </reaction>
</comment>
<dbReference type="PANTHER" id="PTHR11079:SF202">
    <property type="entry name" value="TRNA-SPECIFIC ADENOSINE DEAMINASE"/>
    <property type="match status" value="1"/>
</dbReference>
<feature type="binding site" evidence="8">
    <location>
        <position position="94"/>
    </location>
    <ligand>
        <name>Zn(2+)</name>
        <dbReference type="ChEBI" id="CHEBI:29105"/>
        <note>catalytic</note>
    </ligand>
</feature>
<feature type="domain" description="CMP/dCMP-type deaminase" evidence="9">
    <location>
        <begin position="10"/>
        <end position="137"/>
    </location>
</feature>
<dbReference type="CDD" id="cd01285">
    <property type="entry name" value="nucleoside_deaminase"/>
    <property type="match status" value="1"/>
</dbReference>
<dbReference type="Gene3D" id="3.40.140.10">
    <property type="entry name" value="Cytidine Deaminase, domain 2"/>
    <property type="match status" value="1"/>
</dbReference>
<gene>
    <name evidence="8 10" type="primary">tadA</name>
    <name evidence="10" type="ORF">AB3K24_08430</name>
</gene>
<dbReference type="Pfam" id="PF14437">
    <property type="entry name" value="MafB19-deam"/>
    <property type="match status" value="1"/>
</dbReference>
<comment type="subunit">
    <text evidence="2 8">Homodimer.</text>
</comment>
<evidence type="ECO:0000256" key="8">
    <source>
        <dbReference type="HAMAP-Rule" id="MF_00972"/>
    </source>
</evidence>
<dbReference type="EMBL" id="JBFPER010000001">
    <property type="protein sequence ID" value="MEX0381374.1"/>
    <property type="molecule type" value="Genomic_DNA"/>
</dbReference>
<dbReference type="InterPro" id="IPR028883">
    <property type="entry name" value="tRNA_aden_deaminase"/>
</dbReference>
<dbReference type="NCBIfam" id="NF008113">
    <property type="entry name" value="PRK10860.1"/>
    <property type="match status" value="1"/>
</dbReference>
<evidence type="ECO:0000256" key="6">
    <source>
        <dbReference type="ARBA" id="ARBA00022833"/>
    </source>
</evidence>
<feature type="binding site" evidence="8">
    <location>
        <position position="91"/>
    </location>
    <ligand>
        <name>Zn(2+)</name>
        <dbReference type="ChEBI" id="CHEBI:29105"/>
        <note>catalytic</note>
    </ligand>
</feature>
<dbReference type="HAMAP" id="MF_00972">
    <property type="entry name" value="tRNA_aden_deaminase"/>
    <property type="match status" value="1"/>
</dbReference>
<evidence type="ECO:0000256" key="1">
    <source>
        <dbReference type="ARBA" id="ARBA00010669"/>
    </source>
</evidence>
<organism evidence="10 11">
    <name type="scientific">Leuconostoc aquikimchii</name>
    <dbReference type="NCBI Taxonomy" id="3236804"/>
    <lineage>
        <taxon>Bacteria</taxon>
        <taxon>Bacillati</taxon>
        <taxon>Bacillota</taxon>
        <taxon>Bacilli</taxon>
        <taxon>Lactobacillales</taxon>
        <taxon>Lactobacillaceae</taxon>
        <taxon>Leuconostoc</taxon>
    </lineage>
</organism>
<dbReference type="PROSITE" id="PS51747">
    <property type="entry name" value="CYT_DCMP_DEAMINASES_2"/>
    <property type="match status" value="1"/>
</dbReference>
<keyword evidence="6 8" id="KW-0862">Zinc</keyword>
<comment type="function">
    <text evidence="8">Catalyzes the deamination of adenosine to inosine at the wobble position 34 of tRNA(Arg2).</text>
</comment>
<reference evidence="10 11" key="1">
    <citation type="submission" date="2024-07" db="EMBL/GenBank/DDBJ databases">
        <authorList>
            <person name="Yun M."/>
        </authorList>
    </citation>
    <scope>NUCLEOTIDE SEQUENCE [LARGE SCALE GENOMIC DNA]</scope>
    <source>
        <strain evidence="10 11">MS01</strain>
    </source>
</reference>
<dbReference type="PROSITE" id="PS00903">
    <property type="entry name" value="CYT_DCMP_DEAMINASES_1"/>
    <property type="match status" value="1"/>
</dbReference>
<dbReference type="InterPro" id="IPR058535">
    <property type="entry name" value="MafB19-deam"/>
</dbReference>
<evidence type="ECO:0000259" key="9">
    <source>
        <dbReference type="PROSITE" id="PS51747"/>
    </source>
</evidence>
<evidence type="ECO:0000256" key="7">
    <source>
        <dbReference type="ARBA" id="ARBA00048045"/>
    </source>
</evidence>
<keyword evidence="11" id="KW-1185">Reference proteome</keyword>
<evidence type="ECO:0000256" key="2">
    <source>
        <dbReference type="ARBA" id="ARBA00011738"/>
    </source>
</evidence>
<name>A0ABV3S6A6_9LACO</name>
<proteinExistence type="inferred from homology"/>
<keyword evidence="3 8" id="KW-0819">tRNA processing</keyword>
<dbReference type="RefSeq" id="WP_367975092.1">
    <property type="nucleotide sequence ID" value="NZ_JBFPEQ010000001.1"/>
</dbReference>
<evidence type="ECO:0000313" key="11">
    <source>
        <dbReference type="Proteomes" id="UP001556617"/>
    </source>
</evidence>
<dbReference type="SUPFAM" id="SSF53927">
    <property type="entry name" value="Cytidine deaminase-like"/>
    <property type="match status" value="1"/>
</dbReference>
<dbReference type="InterPro" id="IPR016193">
    <property type="entry name" value="Cytidine_deaminase-like"/>
</dbReference>
<keyword evidence="5 8" id="KW-0378">Hydrolase</keyword>
<feature type="binding site" evidence="8">
    <location>
        <position position="61"/>
    </location>
    <ligand>
        <name>Zn(2+)</name>
        <dbReference type="ChEBI" id="CHEBI:29105"/>
        <note>catalytic</note>
    </ligand>
</feature>
<dbReference type="PANTHER" id="PTHR11079">
    <property type="entry name" value="CYTOSINE DEAMINASE FAMILY MEMBER"/>
    <property type="match status" value="1"/>
</dbReference>
<comment type="cofactor">
    <cofactor evidence="8">
        <name>Zn(2+)</name>
        <dbReference type="ChEBI" id="CHEBI:29105"/>
    </cofactor>
    <text evidence="8">Binds 1 zinc ion per subunit.</text>
</comment>
<dbReference type="InterPro" id="IPR016192">
    <property type="entry name" value="APOBEC/CMP_deaminase_Zn-bd"/>
</dbReference>
<protein>
    <recommendedName>
        <fullName evidence="8">tRNA-specific adenosine deaminase</fullName>
        <ecNumber evidence="8">3.5.4.33</ecNumber>
    </recommendedName>
</protein>
<keyword evidence="4 8" id="KW-0479">Metal-binding</keyword>
<evidence type="ECO:0000256" key="3">
    <source>
        <dbReference type="ARBA" id="ARBA00022694"/>
    </source>
</evidence>
<feature type="active site" description="Proton donor" evidence="8">
    <location>
        <position position="63"/>
    </location>
</feature>
<sequence>MIQKPTFSDEQVDYFMQVALNEAKIAETDGEVPIGAVIVKDNVIVARAHNHREAHQIATAHAELLAIEAANRTLSSWRLENTALFVTLEPCIMCAGAIINARIPSVYYGAEDIKGGGTRSLYQLLEDDRLNHRVDVHTDIRGAEGGALLQNFFKKIRLQRKLEKDAKQNNIQ</sequence>
<evidence type="ECO:0000256" key="5">
    <source>
        <dbReference type="ARBA" id="ARBA00022801"/>
    </source>
</evidence>
<dbReference type="EC" id="3.5.4.33" evidence="8"/>
<comment type="similarity">
    <text evidence="1">Belongs to the cytidine and deoxycytidylate deaminase family. ADAT2 subfamily.</text>
</comment>